<name>A0A816JCF9_BRANA</name>
<evidence type="ECO:0000313" key="2">
    <source>
        <dbReference type="EMBL" id="CAF1759218.1"/>
    </source>
</evidence>
<proteinExistence type="predicted"/>
<sequence length="201" mass="22258">MATVRYMRFSSCTIIGKCLLGKGPVLKLARLGEYADENALCGARPNPTARLARSRTGDSKTRLYCYDPSSLSSVEIHRLSPTRSFISLKQPATNGFQRTDIQKLQNSRGGTRDGSEISSSLSCVTMSFWKDHPVMTSSRSSLAGEKSNHTTRFKMSAPLPNSQQPRSIDHEAMANMKTEFMALSDRFSTDRKLNPSPFSPL</sequence>
<dbReference type="EMBL" id="HG994373">
    <property type="protein sequence ID" value="CAF1759218.1"/>
    <property type="molecule type" value="Genomic_DNA"/>
</dbReference>
<organism evidence="2">
    <name type="scientific">Brassica napus</name>
    <name type="common">Rape</name>
    <dbReference type="NCBI Taxonomy" id="3708"/>
    <lineage>
        <taxon>Eukaryota</taxon>
        <taxon>Viridiplantae</taxon>
        <taxon>Streptophyta</taxon>
        <taxon>Embryophyta</taxon>
        <taxon>Tracheophyta</taxon>
        <taxon>Spermatophyta</taxon>
        <taxon>Magnoliopsida</taxon>
        <taxon>eudicotyledons</taxon>
        <taxon>Gunneridae</taxon>
        <taxon>Pentapetalae</taxon>
        <taxon>rosids</taxon>
        <taxon>malvids</taxon>
        <taxon>Brassicales</taxon>
        <taxon>Brassicaceae</taxon>
        <taxon>Brassiceae</taxon>
        <taxon>Brassica</taxon>
    </lineage>
</organism>
<gene>
    <name evidence="2" type="ORF">DARMORV10_C09P44630.1</name>
</gene>
<accession>A0A816JCF9</accession>
<evidence type="ECO:0000256" key="1">
    <source>
        <dbReference type="SAM" id="MobiDB-lite"/>
    </source>
</evidence>
<feature type="region of interest" description="Disordered" evidence="1">
    <location>
        <begin position="138"/>
        <end position="165"/>
    </location>
</feature>
<protein>
    <submittedName>
        <fullName evidence="2">(rape) hypothetical protein</fullName>
    </submittedName>
</protein>
<reference evidence="2" key="1">
    <citation type="submission" date="2021-01" db="EMBL/GenBank/DDBJ databases">
        <authorList>
            <consortium name="Genoscope - CEA"/>
            <person name="William W."/>
        </authorList>
    </citation>
    <scope>NUCLEOTIDE SEQUENCE</scope>
</reference>
<dbReference type="AlphaFoldDB" id="A0A816JCF9"/>
<dbReference type="Proteomes" id="UP001295469">
    <property type="component" value="Chromosome C09"/>
</dbReference>